<keyword evidence="1" id="KW-0808">Transferase</keyword>
<dbReference type="GO" id="GO:0016301">
    <property type="term" value="F:kinase activity"/>
    <property type="evidence" value="ECO:0007669"/>
    <property type="project" value="UniProtKB-KW"/>
</dbReference>
<evidence type="ECO:0000313" key="1">
    <source>
        <dbReference type="EMBL" id="KAL2500322.1"/>
    </source>
</evidence>
<name>A0ABD1SHX2_9LAMI</name>
<keyword evidence="1" id="KW-0418">Kinase</keyword>
<dbReference type="PANTHER" id="PTHR46699:SF1">
    <property type="entry name" value="SERINE_THREONINE-PROTEIN KINASE STN8, CHLOROPLASTIC"/>
    <property type="match status" value="1"/>
</dbReference>
<comment type="caution">
    <text evidence="1">The sequence shown here is derived from an EMBL/GenBank/DDBJ whole genome shotgun (WGS) entry which is preliminary data.</text>
</comment>
<dbReference type="EMBL" id="JBFOLJ010000010">
    <property type="protein sequence ID" value="KAL2500322.1"/>
    <property type="molecule type" value="Genomic_DNA"/>
</dbReference>
<organism evidence="1 2">
    <name type="scientific">Forsythia ovata</name>
    <dbReference type="NCBI Taxonomy" id="205694"/>
    <lineage>
        <taxon>Eukaryota</taxon>
        <taxon>Viridiplantae</taxon>
        <taxon>Streptophyta</taxon>
        <taxon>Embryophyta</taxon>
        <taxon>Tracheophyta</taxon>
        <taxon>Spermatophyta</taxon>
        <taxon>Magnoliopsida</taxon>
        <taxon>eudicotyledons</taxon>
        <taxon>Gunneridae</taxon>
        <taxon>Pentapetalae</taxon>
        <taxon>asterids</taxon>
        <taxon>lamiids</taxon>
        <taxon>Lamiales</taxon>
        <taxon>Oleaceae</taxon>
        <taxon>Forsythieae</taxon>
        <taxon>Forsythia</taxon>
    </lineage>
</organism>
<gene>
    <name evidence="1" type="ORF">Fot_34170</name>
</gene>
<evidence type="ECO:0000313" key="2">
    <source>
        <dbReference type="Proteomes" id="UP001604277"/>
    </source>
</evidence>
<keyword evidence="2" id="KW-1185">Reference proteome</keyword>
<dbReference type="PANTHER" id="PTHR46699">
    <property type="entry name" value="SERINE/THREONINE-PROTEIN KINASE STN8, CHLOROPLASTIC-RELATED"/>
    <property type="match status" value="1"/>
</dbReference>
<proteinExistence type="predicted"/>
<sequence length="167" mass="18746">MASLLSPTATTFHQDSKPIFFSPSREPKPISQGVFWSSWRKNSIKCNAFLDDISENLLNKAFELDRSLSQIPAFQEFQRVTGEFPEGQKWGILVFAGFTWIYLTARPGVLIGAIDAYILAPLQVGFDSLSGRRSLKRTDFLIGDKLGEGSFGSCLFWSDCSQECKFE</sequence>
<protein>
    <submittedName>
        <fullName evidence="1">Serine/threonine-protein kinase STN8</fullName>
    </submittedName>
</protein>
<dbReference type="AlphaFoldDB" id="A0ABD1SHX2"/>
<accession>A0ABD1SHX2</accession>
<reference evidence="2" key="1">
    <citation type="submission" date="2024-07" db="EMBL/GenBank/DDBJ databases">
        <title>Two chromosome-level genome assemblies of Korean endemic species Abeliophyllum distichum and Forsythia ovata (Oleaceae).</title>
        <authorList>
            <person name="Jang H."/>
        </authorList>
    </citation>
    <scope>NUCLEOTIDE SEQUENCE [LARGE SCALE GENOMIC DNA]</scope>
</reference>
<dbReference type="Proteomes" id="UP001604277">
    <property type="component" value="Unassembled WGS sequence"/>
</dbReference>